<sequence length="173" mass="18686">MVAAADSRYPGWRRKAAEDGQASRSHGMPTTPLDRSRAGGVMSMNPFLMKFFPSVFQKEQAAEKNQTNQYCKFDSPLLTMFTSSLYLAALVASFASTVTRVAGRKWSMFGGGVTFLVSAALNGAAKNVQMLILGSVLLGVGVAFANQVHWLLLAATLSSSDFSATTWFLEIDD</sequence>
<protein>
    <recommendedName>
        <fullName evidence="11">Major facilitator superfamily (MFS) profile domain-containing protein</fullName>
    </recommendedName>
</protein>
<keyword evidence="5 8" id="KW-1133">Transmembrane helix</keyword>
<evidence type="ECO:0000256" key="5">
    <source>
        <dbReference type="ARBA" id="ARBA00022989"/>
    </source>
</evidence>
<dbReference type="GO" id="GO:0015144">
    <property type="term" value="F:carbohydrate transmembrane transporter activity"/>
    <property type="evidence" value="ECO:0007669"/>
    <property type="project" value="InterPro"/>
</dbReference>
<name>A0A6G1E8B3_9ORYZ</name>
<evidence type="ECO:0000256" key="1">
    <source>
        <dbReference type="ARBA" id="ARBA00004370"/>
    </source>
</evidence>
<dbReference type="InterPro" id="IPR045262">
    <property type="entry name" value="STP/PLT_plant"/>
</dbReference>
<evidence type="ECO:0000256" key="4">
    <source>
        <dbReference type="ARBA" id="ARBA00022692"/>
    </source>
</evidence>
<evidence type="ECO:0000256" key="2">
    <source>
        <dbReference type="ARBA" id="ARBA00010992"/>
    </source>
</evidence>
<feature type="transmembrane region" description="Helical" evidence="8">
    <location>
        <begin position="131"/>
        <end position="153"/>
    </location>
</feature>
<comment type="caution">
    <text evidence="9">The sequence shown here is derived from an EMBL/GenBank/DDBJ whole genome shotgun (WGS) entry which is preliminary data.</text>
</comment>
<dbReference type="AlphaFoldDB" id="A0A6G1E8B3"/>
<dbReference type="InterPro" id="IPR005828">
    <property type="entry name" value="MFS_sugar_transport-like"/>
</dbReference>
<dbReference type="InterPro" id="IPR036259">
    <property type="entry name" value="MFS_trans_sf"/>
</dbReference>
<evidence type="ECO:0000313" key="10">
    <source>
        <dbReference type="Proteomes" id="UP000479710"/>
    </source>
</evidence>
<evidence type="ECO:0000313" key="9">
    <source>
        <dbReference type="EMBL" id="KAF0920193.1"/>
    </source>
</evidence>
<feature type="transmembrane region" description="Helical" evidence="8">
    <location>
        <begin position="77"/>
        <end position="99"/>
    </location>
</feature>
<dbReference type="Proteomes" id="UP000479710">
    <property type="component" value="Unassembled WGS sequence"/>
</dbReference>
<evidence type="ECO:0000256" key="7">
    <source>
        <dbReference type="SAM" id="MobiDB-lite"/>
    </source>
</evidence>
<accession>A0A6G1E8B3</accession>
<proteinExistence type="inferred from homology"/>
<dbReference type="GO" id="GO:0016020">
    <property type="term" value="C:membrane"/>
    <property type="evidence" value="ECO:0007669"/>
    <property type="project" value="UniProtKB-SubCell"/>
</dbReference>
<comment type="subcellular location">
    <subcellularLocation>
        <location evidence="1">Membrane</location>
    </subcellularLocation>
</comment>
<keyword evidence="4 8" id="KW-0812">Transmembrane</keyword>
<evidence type="ECO:0000256" key="8">
    <source>
        <dbReference type="SAM" id="Phobius"/>
    </source>
</evidence>
<keyword evidence="10" id="KW-1185">Reference proteome</keyword>
<dbReference type="Pfam" id="PF00083">
    <property type="entry name" value="Sugar_tr"/>
    <property type="match status" value="1"/>
</dbReference>
<dbReference type="PANTHER" id="PTHR23500">
    <property type="entry name" value="SOLUTE CARRIER FAMILY 2, FACILITATED GLUCOSE TRANSPORTER"/>
    <property type="match status" value="1"/>
</dbReference>
<feature type="transmembrane region" description="Helical" evidence="8">
    <location>
        <begin position="106"/>
        <end position="125"/>
    </location>
</feature>
<dbReference type="Gene3D" id="1.20.1250.20">
    <property type="entry name" value="MFS general substrate transporter like domains"/>
    <property type="match status" value="1"/>
</dbReference>
<dbReference type="OrthoDB" id="1651023at2759"/>
<feature type="region of interest" description="Disordered" evidence="7">
    <location>
        <begin position="1"/>
        <end position="37"/>
    </location>
</feature>
<evidence type="ECO:0000256" key="3">
    <source>
        <dbReference type="ARBA" id="ARBA00022448"/>
    </source>
</evidence>
<dbReference type="EMBL" id="SPHZ02000005">
    <property type="protein sequence ID" value="KAF0920193.1"/>
    <property type="molecule type" value="Genomic_DNA"/>
</dbReference>
<keyword evidence="6 8" id="KW-0472">Membrane</keyword>
<evidence type="ECO:0000256" key="6">
    <source>
        <dbReference type="ARBA" id="ARBA00023136"/>
    </source>
</evidence>
<evidence type="ECO:0008006" key="11">
    <source>
        <dbReference type="Google" id="ProtNLM"/>
    </source>
</evidence>
<organism evidence="9 10">
    <name type="scientific">Oryza meyeriana var. granulata</name>
    <dbReference type="NCBI Taxonomy" id="110450"/>
    <lineage>
        <taxon>Eukaryota</taxon>
        <taxon>Viridiplantae</taxon>
        <taxon>Streptophyta</taxon>
        <taxon>Embryophyta</taxon>
        <taxon>Tracheophyta</taxon>
        <taxon>Spermatophyta</taxon>
        <taxon>Magnoliopsida</taxon>
        <taxon>Liliopsida</taxon>
        <taxon>Poales</taxon>
        <taxon>Poaceae</taxon>
        <taxon>BOP clade</taxon>
        <taxon>Oryzoideae</taxon>
        <taxon>Oryzeae</taxon>
        <taxon>Oryzinae</taxon>
        <taxon>Oryza</taxon>
        <taxon>Oryza meyeriana</taxon>
    </lineage>
</organism>
<keyword evidence="3" id="KW-0813">Transport</keyword>
<reference evidence="9 10" key="1">
    <citation type="submission" date="2019-11" db="EMBL/GenBank/DDBJ databases">
        <title>Whole genome sequence of Oryza granulata.</title>
        <authorList>
            <person name="Li W."/>
        </authorList>
    </citation>
    <scope>NUCLEOTIDE SEQUENCE [LARGE SCALE GENOMIC DNA]</scope>
    <source>
        <strain evidence="10">cv. Menghai</strain>
        <tissue evidence="9">Leaf</tissue>
    </source>
</reference>
<dbReference type="SUPFAM" id="SSF103473">
    <property type="entry name" value="MFS general substrate transporter"/>
    <property type="match status" value="1"/>
</dbReference>
<dbReference type="PANTHER" id="PTHR23500:SF556">
    <property type="entry name" value="SUGAR TRANSPORT PROTEIN MST6"/>
    <property type="match status" value="1"/>
</dbReference>
<comment type="similarity">
    <text evidence="2">Belongs to the major facilitator superfamily. Sugar transporter (TC 2.A.1.1) family.</text>
</comment>
<gene>
    <name evidence="9" type="ORF">E2562_033745</name>
</gene>